<dbReference type="GO" id="GO:0042407">
    <property type="term" value="P:cristae formation"/>
    <property type="evidence" value="ECO:0007669"/>
    <property type="project" value="TreeGrafter"/>
</dbReference>
<comment type="similarity">
    <text evidence="2 10">Belongs to the MICOS complex subunit Mic60 family.</text>
</comment>
<evidence type="ECO:0000256" key="11">
    <source>
        <dbReference type="SAM" id="MobiDB-lite"/>
    </source>
</evidence>
<dbReference type="AlphaFoldDB" id="A0A9W8I612"/>
<feature type="region of interest" description="Disordered" evidence="11">
    <location>
        <begin position="34"/>
        <end position="86"/>
    </location>
</feature>
<feature type="region of interest" description="Disordered" evidence="11">
    <location>
        <begin position="181"/>
        <end position="213"/>
    </location>
</feature>
<evidence type="ECO:0000256" key="1">
    <source>
        <dbReference type="ARBA" id="ARBA00004434"/>
    </source>
</evidence>
<keyword evidence="8 10" id="KW-0472">Membrane</keyword>
<keyword evidence="13" id="KW-1185">Reference proteome</keyword>
<dbReference type="Proteomes" id="UP001139887">
    <property type="component" value="Unassembled WGS sequence"/>
</dbReference>
<evidence type="ECO:0000256" key="9">
    <source>
        <dbReference type="ARBA" id="ARBA00025571"/>
    </source>
</evidence>
<evidence type="ECO:0000313" key="13">
    <source>
        <dbReference type="Proteomes" id="UP001139887"/>
    </source>
</evidence>
<reference evidence="12" key="1">
    <citation type="submission" date="2022-07" db="EMBL/GenBank/DDBJ databases">
        <title>Phylogenomic reconstructions and comparative analyses of Kickxellomycotina fungi.</title>
        <authorList>
            <person name="Reynolds N.K."/>
            <person name="Stajich J.E."/>
            <person name="Barry K."/>
            <person name="Grigoriev I.V."/>
            <person name="Crous P."/>
            <person name="Smith M.E."/>
        </authorList>
    </citation>
    <scope>NUCLEOTIDE SEQUENCE</scope>
    <source>
        <strain evidence="12">NRRL 1566</strain>
    </source>
</reference>
<comment type="caution">
    <text evidence="12">The sequence shown here is derived from an EMBL/GenBank/DDBJ whole genome shotgun (WGS) entry which is preliminary data.</text>
</comment>
<keyword evidence="5 10" id="KW-0999">Mitochondrion inner membrane</keyword>
<proteinExistence type="inferred from homology"/>
<feature type="compositionally biased region" description="Low complexity" evidence="11">
    <location>
        <begin position="39"/>
        <end position="64"/>
    </location>
</feature>
<comment type="subunit">
    <text evidence="10">Component of the mitochondrial contact site and cristae organizing system (MICOS) complex.</text>
</comment>
<evidence type="ECO:0000256" key="5">
    <source>
        <dbReference type="ARBA" id="ARBA00022792"/>
    </source>
</evidence>
<evidence type="ECO:0000256" key="7">
    <source>
        <dbReference type="ARBA" id="ARBA00023128"/>
    </source>
</evidence>
<organism evidence="12 13">
    <name type="scientific">Coemansia brasiliensis</name>
    <dbReference type="NCBI Taxonomy" id="2650707"/>
    <lineage>
        <taxon>Eukaryota</taxon>
        <taxon>Fungi</taxon>
        <taxon>Fungi incertae sedis</taxon>
        <taxon>Zoopagomycota</taxon>
        <taxon>Kickxellomycotina</taxon>
        <taxon>Kickxellomycetes</taxon>
        <taxon>Kickxellales</taxon>
        <taxon>Kickxellaceae</taxon>
        <taxon>Coemansia</taxon>
    </lineage>
</organism>
<keyword evidence="6 10" id="KW-1133">Transmembrane helix</keyword>
<name>A0A9W8I612_9FUNG</name>
<evidence type="ECO:0000256" key="6">
    <source>
        <dbReference type="ARBA" id="ARBA00022989"/>
    </source>
</evidence>
<dbReference type="PANTHER" id="PTHR15415:SF7">
    <property type="entry name" value="MICOS COMPLEX SUBUNIT MIC60"/>
    <property type="match status" value="1"/>
</dbReference>
<dbReference type="OrthoDB" id="10261039at2759"/>
<dbReference type="EMBL" id="JANBUW010000138">
    <property type="protein sequence ID" value="KAJ2848731.1"/>
    <property type="molecule type" value="Genomic_DNA"/>
</dbReference>
<accession>A0A9W8I612</accession>
<gene>
    <name evidence="12" type="primary">ZWF1_2</name>
    <name evidence="12" type="ORF">IWW36_003116</name>
</gene>
<feature type="transmembrane region" description="Helical" evidence="10">
    <location>
        <begin position="92"/>
        <end position="111"/>
    </location>
</feature>
<evidence type="ECO:0000313" key="12">
    <source>
        <dbReference type="EMBL" id="KAJ2848731.1"/>
    </source>
</evidence>
<keyword evidence="4 10" id="KW-0812">Transmembrane</keyword>
<comment type="subcellular location">
    <subcellularLocation>
        <location evidence="1 10">Mitochondrion inner membrane</location>
        <topology evidence="1 10">Single-pass membrane protein</topology>
    </subcellularLocation>
</comment>
<evidence type="ECO:0000256" key="10">
    <source>
        <dbReference type="RuleBase" id="RU363000"/>
    </source>
</evidence>
<dbReference type="PANTHER" id="PTHR15415">
    <property type="entry name" value="MITOFILIN"/>
    <property type="match status" value="1"/>
</dbReference>
<evidence type="ECO:0000256" key="2">
    <source>
        <dbReference type="ARBA" id="ARBA00010877"/>
    </source>
</evidence>
<evidence type="ECO:0000256" key="8">
    <source>
        <dbReference type="ARBA" id="ARBA00023136"/>
    </source>
</evidence>
<comment type="function">
    <text evidence="9">Component of the MICOS complex, a large protein complex of the mitochondrial inner membrane that plays crucial roles in the maintenance of crista junctions, inner membrane architecture, and formation of contact sites to the outer membrane. Plays a role in keeping cristae membranes connected to the inner boundary membrane. Also promotes protein import via the mitochondrial intermembrane space assembly (MIA) pathway.</text>
</comment>
<protein>
    <recommendedName>
        <fullName evidence="3 10">MICOS complex subunit MIC60</fullName>
    </recommendedName>
    <alternativeName>
        <fullName evidence="10">Mitofilin</fullName>
    </alternativeName>
</protein>
<dbReference type="InterPro" id="IPR019133">
    <property type="entry name" value="MIC60"/>
</dbReference>
<evidence type="ECO:0000256" key="4">
    <source>
        <dbReference type="ARBA" id="ARBA00022692"/>
    </source>
</evidence>
<dbReference type="Pfam" id="PF09731">
    <property type="entry name" value="Mitofilin"/>
    <property type="match status" value="1"/>
</dbReference>
<keyword evidence="7 10" id="KW-0496">Mitochondrion</keyword>
<sequence>MLRISAQGARRLAIASTSASRLNNGSRQLAARHFTTNPAEPATKPETKPATITTTRTSAATTEKSGVRPPGVTFSNEPKPAKKKKGHKVRNTLVLAVLASAGFVGAAVYAMEDREFRRQFEHYVPGARSFMQLIKHHNNSVMMALSDVGYSMYDQSVYTGRFIYQQFSSLVNMLRHNSWHAPDNDDKATPSKPVVQPITSDKGDRRKDNGSISIPAAPLDKVQVAVDIPPLESESEAVVALSKALADVVSALNQRGLAPENVQQLKVLSDSIVALDKHLALLKDEERTAVEAALAEERSKFEATLTDVQEAAHLALKTREAELIETRDQLLRTAADAADERLAQELTAQRDLLERRYNRFVRARVDEERGRRLAQLDFVEAQLHELTQMAEQSGDLIQQSRAVSRLSVAIAAFKNAIAATGSQQPFASELSALISASANFPATNAAASSISQALAEQGVLSLVELEDRFENVRKEIRSVSLVPENGNFGSQVLSATLSKIMFEKEGLVEGNDVESVLARSSFYLKKHDLDSATRELNQLKGWPRQLAKDWIGAARARLEIEQAISVAEAEEQLAKITFL</sequence>
<evidence type="ECO:0000256" key="3">
    <source>
        <dbReference type="ARBA" id="ARBA00018116"/>
    </source>
</evidence>
<dbReference type="GO" id="GO:0061617">
    <property type="term" value="C:MICOS complex"/>
    <property type="evidence" value="ECO:0007669"/>
    <property type="project" value="TreeGrafter"/>
</dbReference>